<dbReference type="GO" id="GO:0006465">
    <property type="term" value="P:signal peptide processing"/>
    <property type="evidence" value="ECO:0007669"/>
    <property type="project" value="UniProtKB-UniRule"/>
</dbReference>
<evidence type="ECO:0000256" key="7">
    <source>
        <dbReference type="ARBA" id="ARBA00023136"/>
    </source>
</evidence>
<dbReference type="AlphaFoldDB" id="A0A2R5GI10"/>
<dbReference type="EMBL" id="BEYU01000077">
    <property type="protein sequence ID" value="GBG30530.1"/>
    <property type="molecule type" value="Genomic_DNA"/>
</dbReference>
<dbReference type="InterPro" id="IPR009582">
    <property type="entry name" value="Spc2/SPCS2"/>
</dbReference>
<evidence type="ECO:0000313" key="11">
    <source>
        <dbReference type="EMBL" id="GBG30530.1"/>
    </source>
</evidence>
<dbReference type="Proteomes" id="UP000241890">
    <property type="component" value="Unassembled WGS sequence"/>
</dbReference>
<dbReference type="InParanoid" id="A0A2R5GI10"/>
<dbReference type="GO" id="GO:0045047">
    <property type="term" value="P:protein targeting to ER"/>
    <property type="evidence" value="ECO:0007669"/>
    <property type="project" value="TreeGrafter"/>
</dbReference>
<dbReference type="GO" id="GO:0005787">
    <property type="term" value="C:signal peptidase complex"/>
    <property type="evidence" value="ECO:0007669"/>
    <property type="project" value="UniProtKB-UniRule"/>
</dbReference>
<evidence type="ECO:0000256" key="6">
    <source>
        <dbReference type="ARBA" id="ARBA00022989"/>
    </source>
</evidence>
<accession>A0A2R5GI10</accession>
<evidence type="ECO:0000256" key="8">
    <source>
        <dbReference type="ARBA" id="ARBA00045608"/>
    </source>
</evidence>
<keyword evidence="6 9" id="KW-1133">Transmembrane helix</keyword>
<dbReference type="PANTHER" id="PTHR13085:SF0">
    <property type="entry name" value="SIGNAL PEPTIDASE COMPLEX SUBUNIT 2"/>
    <property type="match status" value="1"/>
</dbReference>
<gene>
    <name evidence="11" type="ORF">FCC1311_067502</name>
</gene>
<comment type="similarity">
    <text evidence="2 9">Belongs to the SPCS2 family.</text>
</comment>
<keyword evidence="12" id="KW-1185">Reference proteome</keyword>
<evidence type="ECO:0000256" key="2">
    <source>
        <dbReference type="ARBA" id="ARBA00007324"/>
    </source>
</evidence>
<dbReference type="GO" id="GO:0008233">
    <property type="term" value="F:peptidase activity"/>
    <property type="evidence" value="ECO:0007669"/>
    <property type="project" value="UniProtKB-UniRule"/>
</dbReference>
<evidence type="ECO:0000256" key="5">
    <source>
        <dbReference type="ARBA" id="ARBA00022824"/>
    </source>
</evidence>
<keyword evidence="7 9" id="KW-0472">Membrane</keyword>
<dbReference type="PANTHER" id="PTHR13085">
    <property type="entry name" value="MICROSOMAL SIGNAL PEPTIDASE 25 KDA SUBUNIT"/>
    <property type="match status" value="1"/>
</dbReference>
<evidence type="ECO:0000256" key="9">
    <source>
        <dbReference type="RuleBase" id="RU368033"/>
    </source>
</evidence>
<reference evidence="11 12" key="1">
    <citation type="submission" date="2017-12" db="EMBL/GenBank/DDBJ databases">
        <title>Sequencing, de novo assembly and annotation of complete genome of a new Thraustochytrid species, strain FCC1311.</title>
        <authorList>
            <person name="Sedici K."/>
            <person name="Godart F."/>
            <person name="Aiese Cigliano R."/>
            <person name="Sanseverino W."/>
            <person name="Barakat M."/>
            <person name="Ortet P."/>
            <person name="Marechal E."/>
            <person name="Cagnac O."/>
            <person name="Amato A."/>
        </authorList>
    </citation>
    <scope>NUCLEOTIDE SEQUENCE [LARGE SCALE GENOMIC DNA]</scope>
</reference>
<comment type="function">
    <text evidence="8 9">Component of the signal peptidase complex (SPC) which catalyzes the cleavage of N-terminal signal sequences from nascent proteins as they are translocated into the lumen of the endoplasmic reticulum. Enhances the enzymatic activity of SPC and facilitates the interactions between different components of the translocation site.</text>
</comment>
<evidence type="ECO:0000313" key="12">
    <source>
        <dbReference type="Proteomes" id="UP000241890"/>
    </source>
</evidence>
<comment type="caution">
    <text evidence="11">The sequence shown here is derived from an EMBL/GenBank/DDBJ whole genome shotgun (WGS) entry which is preliminary data.</text>
</comment>
<name>A0A2R5GI10_9STRA</name>
<feature type="transmembrane region" description="Helical" evidence="9">
    <location>
        <begin position="100"/>
        <end position="123"/>
    </location>
</feature>
<keyword evidence="4 9" id="KW-0812">Transmembrane</keyword>
<organism evidence="11 12">
    <name type="scientific">Hondaea fermentalgiana</name>
    <dbReference type="NCBI Taxonomy" id="2315210"/>
    <lineage>
        <taxon>Eukaryota</taxon>
        <taxon>Sar</taxon>
        <taxon>Stramenopiles</taxon>
        <taxon>Bigyra</taxon>
        <taxon>Labyrinthulomycetes</taxon>
        <taxon>Thraustochytrida</taxon>
        <taxon>Thraustochytriidae</taxon>
        <taxon>Hondaea</taxon>
    </lineage>
</organism>
<feature type="region of interest" description="Disordered" evidence="10">
    <location>
        <begin position="1"/>
        <end position="21"/>
    </location>
</feature>
<evidence type="ECO:0000256" key="10">
    <source>
        <dbReference type="SAM" id="MobiDB-lite"/>
    </source>
</evidence>
<keyword evidence="5 9" id="KW-0256">Endoplasmic reticulum</keyword>
<feature type="transmembrane region" description="Helical" evidence="9">
    <location>
        <begin position="68"/>
        <end position="88"/>
    </location>
</feature>
<evidence type="ECO:0000256" key="4">
    <source>
        <dbReference type="ARBA" id="ARBA00022692"/>
    </source>
</evidence>
<protein>
    <recommendedName>
        <fullName evidence="3 9">Signal peptidase complex subunit 2</fullName>
    </recommendedName>
</protein>
<evidence type="ECO:0000256" key="3">
    <source>
        <dbReference type="ARBA" id="ARBA00017057"/>
    </source>
</evidence>
<dbReference type="Pfam" id="PF06703">
    <property type="entry name" value="SPC25"/>
    <property type="match status" value="1"/>
</dbReference>
<sequence>MQLGTDRAGKRLLAPEVEETPTEPAVDLVDADDAPVPPVDVLDQLAVKRTVDDCIYKLLEIEGYKENLLLSNVKLGIMTSACCVALYAQLGPHKFPEDKAILTACVVFYAVASAILQVIATFIEKDYIVRTRAKEGLPGSELLVSTFMDRGDEMIKVRLECAAAIAERTVEYSSSVGKYFSPEGELDEVAVQSDLCVCLEKLERSLKQSSHKKDI</sequence>
<evidence type="ECO:0000256" key="1">
    <source>
        <dbReference type="ARBA" id="ARBA00004477"/>
    </source>
</evidence>
<dbReference type="OrthoDB" id="29558at2759"/>
<proteinExistence type="inferred from homology"/>
<comment type="subcellular location">
    <subcellularLocation>
        <location evidence="1 9">Endoplasmic reticulum membrane</location>
        <topology evidence="1 9">Multi-pass membrane protein</topology>
    </subcellularLocation>
</comment>